<evidence type="ECO:0000313" key="1">
    <source>
        <dbReference type="EMBL" id="KAG8542942.1"/>
    </source>
</evidence>
<dbReference type="Proteomes" id="UP000824782">
    <property type="component" value="Unassembled WGS sequence"/>
</dbReference>
<sequence>MSWKNTRSLDAAELIVCRCFIYCQLFYFDQLHSATSALLNYVCRSSIIVPVNKLITAASVLHCSQTHYITGYNHVLCNKFTTATC</sequence>
<protein>
    <submittedName>
        <fullName evidence="1">Uncharacterized protein</fullName>
    </submittedName>
</protein>
<proteinExistence type="predicted"/>
<keyword evidence="2" id="KW-1185">Reference proteome</keyword>
<reference evidence="1" key="1">
    <citation type="thesis" date="2020" institute="ProQuest LLC" country="789 East Eisenhower Parkway, Ann Arbor, MI, USA">
        <title>Comparative Genomics and Chromosome Evolution.</title>
        <authorList>
            <person name="Mudd A.B."/>
        </authorList>
    </citation>
    <scope>NUCLEOTIDE SEQUENCE</scope>
    <source>
        <strain evidence="1">237g6f4</strain>
        <tissue evidence="1">Blood</tissue>
    </source>
</reference>
<dbReference type="AlphaFoldDB" id="A0AAV6Z6J2"/>
<organism evidence="1 2">
    <name type="scientific">Engystomops pustulosus</name>
    <name type="common">Tungara frog</name>
    <name type="synonym">Physalaemus pustulosus</name>
    <dbReference type="NCBI Taxonomy" id="76066"/>
    <lineage>
        <taxon>Eukaryota</taxon>
        <taxon>Metazoa</taxon>
        <taxon>Chordata</taxon>
        <taxon>Craniata</taxon>
        <taxon>Vertebrata</taxon>
        <taxon>Euteleostomi</taxon>
        <taxon>Amphibia</taxon>
        <taxon>Batrachia</taxon>
        <taxon>Anura</taxon>
        <taxon>Neobatrachia</taxon>
        <taxon>Hyloidea</taxon>
        <taxon>Leptodactylidae</taxon>
        <taxon>Leiuperinae</taxon>
        <taxon>Engystomops</taxon>
    </lineage>
</organism>
<gene>
    <name evidence="1" type="ORF">GDO81_025763</name>
</gene>
<evidence type="ECO:0000313" key="2">
    <source>
        <dbReference type="Proteomes" id="UP000824782"/>
    </source>
</evidence>
<name>A0AAV6Z6J2_ENGPU</name>
<comment type="caution">
    <text evidence="1">The sequence shown here is derived from an EMBL/GenBank/DDBJ whole genome shotgun (WGS) entry which is preliminary data.</text>
</comment>
<accession>A0AAV6Z6J2</accession>
<dbReference type="EMBL" id="WNYA01004191">
    <property type="protein sequence ID" value="KAG8542942.1"/>
    <property type="molecule type" value="Genomic_DNA"/>
</dbReference>